<reference evidence="2 3" key="1">
    <citation type="submission" date="2013-12" db="EMBL/GenBank/DDBJ databases">
        <title>Draft genome of the parsitic nematode Ancylostoma duodenale.</title>
        <authorList>
            <person name="Mitreva M."/>
        </authorList>
    </citation>
    <scope>NUCLEOTIDE SEQUENCE [LARGE SCALE GENOMIC DNA]</scope>
    <source>
        <strain evidence="2 3">Zhejiang</strain>
    </source>
</reference>
<feature type="compositionally biased region" description="Polar residues" evidence="1">
    <location>
        <begin position="81"/>
        <end position="105"/>
    </location>
</feature>
<protein>
    <submittedName>
        <fullName evidence="2">Uncharacterized protein</fullName>
    </submittedName>
</protein>
<proteinExistence type="predicted"/>
<evidence type="ECO:0000256" key="1">
    <source>
        <dbReference type="SAM" id="MobiDB-lite"/>
    </source>
</evidence>
<name>A0A0C2GD92_9BILA</name>
<keyword evidence="3" id="KW-1185">Reference proteome</keyword>
<dbReference type="Proteomes" id="UP000054047">
    <property type="component" value="Unassembled WGS sequence"/>
</dbReference>
<organism evidence="2 3">
    <name type="scientific">Ancylostoma duodenale</name>
    <dbReference type="NCBI Taxonomy" id="51022"/>
    <lineage>
        <taxon>Eukaryota</taxon>
        <taxon>Metazoa</taxon>
        <taxon>Ecdysozoa</taxon>
        <taxon>Nematoda</taxon>
        <taxon>Chromadorea</taxon>
        <taxon>Rhabditida</taxon>
        <taxon>Rhabditina</taxon>
        <taxon>Rhabditomorpha</taxon>
        <taxon>Strongyloidea</taxon>
        <taxon>Ancylostomatidae</taxon>
        <taxon>Ancylostomatinae</taxon>
        <taxon>Ancylostoma</taxon>
    </lineage>
</organism>
<evidence type="ECO:0000313" key="3">
    <source>
        <dbReference type="Proteomes" id="UP000054047"/>
    </source>
</evidence>
<feature type="region of interest" description="Disordered" evidence="1">
    <location>
        <begin position="44"/>
        <end position="113"/>
    </location>
</feature>
<sequence>MDVQGRVSDASSIGYLEESAAEVFLDVSENNESSFKCQREFSEKNSSWKRRTTNEKTSTQGSTKWSEYPGSRSCRRKADSESYSISGSKTRSVSKSPETGPSNALNCIHPQPH</sequence>
<accession>A0A0C2GD92</accession>
<dbReference type="AlphaFoldDB" id="A0A0C2GD92"/>
<feature type="compositionally biased region" description="Polar residues" evidence="1">
    <location>
        <begin position="55"/>
        <end position="65"/>
    </location>
</feature>
<gene>
    <name evidence="2" type="ORF">ANCDUO_12980</name>
</gene>
<evidence type="ECO:0000313" key="2">
    <source>
        <dbReference type="EMBL" id="KIH56834.1"/>
    </source>
</evidence>
<dbReference type="EMBL" id="KN735209">
    <property type="protein sequence ID" value="KIH56834.1"/>
    <property type="molecule type" value="Genomic_DNA"/>
</dbReference>